<evidence type="ECO:0000256" key="2">
    <source>
        <dbReference type="ARBA" id="ARBA00022737"/>
    </source>
</evidence>
<dbReference type="AlphaFoldDB" id="A0A8D8XKK0"/>
<dbReference type="SUPFAM" id="SSF57667">
    <property type="entry name" value="beta-beta-alpha zinc fingers"/>
    <property type="match status" value="4"/>
</dbReference>
<dbReference type="FunFam" id="3.30.160.60:FF:000086">
    <property type="entry name" value="transcription factor E4F1 isoform X1"/>
    <property type="match status" value="1"/>
</dbReference>
<keyword evidence="2" id="KW-0677">Repeat</keyword>
<feature type="domain" description="C2H2-type" evidence="7">
    <location>
        <begin position="219"/>
        <end position="247"/>
    </location>
</feature>
<evidence type="ECO:0000259" key="7">
    <source>
        <dbReference type="PROSITE" id="PS50157"/>
    </source>
</evidence>
<evidence type="ECO:0000256" key="5">
    <source>
        <dbReference type="PROSITE-ProRule" id="PRU00042"/>
    </source>
</evidence>
<feature type="domain" description="C2H2-type" evidence="7">
    <location>
        <begin position="192"/>
        <end position="219"/>
    </location>
</feature>
<protein>
    <submittedName>
        <fullName evidence="8">Zinc finger protein 710</fullName>
    </submittedName>
</protein>
<dbReference type="PROSITE" id="PS50157">
    <property type="entry name" value="ZINC_FINGER_C2H2_2"/>
    <property type="match status" value="6"/>
</dbReference>
<feature type="domain" description="C2H2-type" evidence="7">
    <location>
        <begin position="247"/>
        <end position="274"/>
    </location>
</feature>
<keyword evidence="3 5" id="KW-0863">Zinc-finger</keyword>
<proteinExistence type="predicted"/>
<dbReference type="PANTHER" id="PTHR24379">
    <property type="entry name" value="KRAB AND ZINC FINGER DOMAIN-CONTAINING"/>
    <property type="match status" value="1"/>
</dbReference>
<organism evidence="8">
    <name type="scientific">Cacopsylla melanoneura</name>
    <dbReference type="NCBI Taxonomy" id="428564"/>
    <lineage>
        <taxon>Eukaryota</taxon>
        <taxon>Metazoa</taxon>
        <taxon>Ecdysozoa</taxon>
        <taxon>Arthropoda</taxon>
        <taxon>Hexapoda</taxon>
        <taxon>Insecta</taxon>
        <taxon>Pterygota</taxon>
        <taxon>Neoptera</taxon>
        <taxon>Paraneoptera</taxon>
        <taxon>Hemiptera</taxon>
        <taxon>Sternorrhyncha</taxon>
        <taxon>Psylloidea</taxon>
        <taxon>Psyllidae</taxon>
        <taxon>Psyllinae</taxon>
        <taxon>Cacopsylla</taxon>
    </lineage>
</organism>
<keyword evidence="1" id="KW-0479">Metal-binding</keyword>
<feature type="domain" description="C2H2-type" evidence="7">
    <location>
        <begin position="359"/>
        <end position="387"/>
    </location>
</feature>
<evidence type="ECO:0000313" key="8">
    <source>
        <dbReference type="EMBL" id="CAG6697970.1"/>
    </source>
</evidence>
<name>A0A8D8XKK0_9HEMI</name>
<dbReference type="InterPro" id="IPR013087">
    <property type="entry name" value="Znf_C2H2_type"/>
</dbReference>
<sequence>MSRDLPAAISRIGVDEESNPSSEGSSNTGLEAKIKQEALQNPCYVLIKKEPVNLSHISHHTEERNKNNARTKTKSSRDLLNFEEPPNCNSAPTKKAETKVQNLDYVIKNIKFKVENPTNCETENQTFKAKKLHSKIENPNCKTENETFKAKKVNNSRTKKDKSKRKKKKKPKMIRNIEFKIENLPKNSEGRFQCDQCESSFKLKGDFKTHLLKHKGVRHMCHLCSKPFTEKSALRQHVVQIHVGIRHDCNLCWKSFSCKAYLKKHKLLHERKAHQCHLCMKICLDDVRLQRHLIKHAGENGRYSCNQCEMSFTLKGNLKRHYRIHDNPEVKFQCTDCSASFSTSYNLDRHLLKHKGVRFPCEFCSKTFSLDSTLKKHILHFHEGQEMETYECSKCTMVYKSKHNLQRHILKRACDKRTINGIYLSSNKRAKVEYEIGNIRADNNGIIEDDDDDENSGPCAVLGVDWGITLDYNAVLQQQLEIANTNTENTEISEDFDSVLQKELDIANTNTDNTDISEEYDNSVLQNEQEIANTNTDNTAISDEDYDNSMLQKEQEMDNTNSDNSEITRGHDLPCFSLFYAMCTF</sequence>
<keyword evidence="4" id="KW-0862">Zinc</keyword>
<feature type="domain" description="C2H2-type" evidence="7">
    <location>
        <begin position="303"/>
        <end position="330"/>
    </location>
</feature>
<dbReference type="SMART" id="SM00355">
    <property type="entry name" value="ZnF_C2H2"/>
    <property type="match status" value="8"/>
</dbReference>
<evidence type="ECO:0000256" key="4">
    <source>
        <dbReference type="ARBA" id="ARBA00022833"/>
    </source>
</evidence>
<dbReference type="Pfam" id="PF00096">
    <property type="entry name" value="zf-C2H2"/>
    <property type="match status" value="3"/>
</dbReference>
<dbReference type="InterPro" id="IPR036236">
    <property type="entry name" value="Znf_C2H2_sf"/>
</dbReference>
<evidence type="ECO:0000256" key="1">
    <source>
        <dbReference type="ARBA" id="ARBA00022723"/>
    </source>
</evidence>
<feature type="compositionally biased region" description="Basic residues" evidence="6">
    <location>
        <begin position="150"/>
        <end position="172"/>
    </location>
</feature>
<dbReference type="Gene3D" id="3.30.160.60">
    <property type="entry name" value="Classic Zinc Finger"/>
    <property type="match status" value="5"/>
</dbReference>
<reference evidence="8" key="1">
    <citation type="submission" date="2021-05" db="EMBL/GenBank/DDBJ databases">
        <authorList>
            <person name="Alioto T."/>
            <person name="Alioto T."/>
            <person name="Gomez Garrido J."/>
        </authorList>
    </citation>
    <scope>NUCLEOTIDE SEQUENCE</scope>
</reference>
<feature type="domain" description="C2H2-type" evidence="7">
    <location>
        <begin position="332"/>
        <end position="359"/>
    </location>
</feature>
<feature type="region of interest" description="Disordered" evidence="6">
    <location>
        <begin position="143"/>
        <end position="172"/>
    </location>
</feature>
<dbReference type="GO" id="GO:0008270">
    <property type="term" value="F:zinc ion binding"/>
    <property type="evidence" value="ECO:0007669"/>
    <property type="project" value="UniProtKB-KW"/>
</dbReference>
<dbReference type="PROSITE" id="PS00028">
    <property type="entry name" value="ZINC_FINGER_C2H2_1"/>
    <property type="match status" value="6"/>
</dbReference>
<feature type="region of interest" description="Disordered" evidence="6">
    <location>
        <begin position="58"/>
        <end position="95"/>
    </location>
</feature>
<accession>A0A8D8XKK0</accession>
<dbReference type="EMBL" id="HBUF01335534">
    <property type="protein sequence ID" value="CAG6697970.1"/>
    <property type="molecule type" value="Transcribed_RNA"/>
</dbReference>
<dbReference type="PANTHER" id="PTHR24379:SF121">
    <property type="entry name" value="C2H2-TYPE DOMAIN-CONTAINING PROTEIN"/>
    <property type="match status" value="1"/>
</dbReference>
<feature type="region of interest" description="Disordered" evidence="6">
    <location>
        <begin position="1"/>
        <end position="31"/>
    </location>
</feature>
<evidence type="ECO:0000256" key="3">
    <source>
        <dbReference type="ARBA" id="ARBA00022771"/>
    </source>
</evidence>
<evidence type="ECO:0000256" key="6">
    <source>
        <dbReference type="SAM" id="MobiDB-lite"/>
    </source>
</evidence>